<gene>
    <name evidence="2" type="primary">AlNc14C9G1190</name>
    <name evidence="2" type="ORF">ALNC14_013680</name>
</gene>
<reference evidence="2" key="2">
    <citation type="submission" date="2011-02" db="EMBL/GenBank/DDBJ databases">
        <authorList>
            <person name="MacLean D."/>
        </authorList>
    </citation>
    <scope>NUCLEOTIDE SEQUENCE</scope>
</reference>
<dbReference type="Pfam" id="PF14956">
    <property type="entry name" value="DUF4505"/>
    <property type="match status" value="1"/>
</dbReference>
<sequence>MLKFQQKCSRRISESIRARSSHCEISTTDPSNEDKYLELKQLRDIKSEEFYSKHGAHRRYFYYIDLQGRLFLEDTKPKNIATSLKSPKFLRFFFSNVRPNKSDQCVGERASLLEYPYCSPCGKEMNYIKCADRPIVFDDLSKDSEKGKWMLRYGGGELCFPFQPAQLRISTSTGRLYHHFSSKHFTQGSDQNFGLIRSQLAVELSKSITFGSQEDAAEATIHWDNTQAVIPCIN</sequence>
<dbReference type="PANTHER" id="PTHR31449">
    <property type="entry name" value="UPF0598 PROTEIN C8ORF82"/>
    <property type="match status" value="1"/>
</dbReference>
<reference evidence="2" key="1">
    <citation type="journal article" date="2011" name="PLoS Biol.">
        <title>Gene gain and loss during evolution of obligate parasitism in the white rust pathogen of Arabidopsis thaliana.</title>
        <authorList>
            <person name="Kemen E."/>
            <person name="Gardiner A."/>
            <person name="Schultz-Larsen T."/>
            <person name="Kemen A.C."/>
            <person name="Balmuth A.L."/>
            <person name="Robert-Seilaniantz A."/>
            <person name="Bailey K."/>
            <person name="Holub E."/>
            <person name="Studholme D.J."/>
            <person name="Maclean D."/>
            <person name="Jones J.D."/>
        </authorList>
    </citation>
    <scope>NUCLEOTIDE SEQUENCE</scope>
</reference>
<evidence type="ECO:0000313" key="2">
    <source>
        <dbReference type="EMBL" id="CCA15225.1"/>
    </source>
</evidence>
<comment type="similarity">
    <text evidence="1">Belongs to the UPF0598 family.</text>
</comment>
<dbReference type="EMBL" id="FR824054">
    <property type="protein sequence ID" value="CCA15225.1"/>
    <property type="molecule type" value="Genomic_DNA"/>
</dbReference>
<evidence type="ECO:0000256" key="1">
    <source>
        <dbReference type="ARBA" id="ARBA00006322"/>
    </source>
</evidence>
<organism evidence="2">
    <name type="scientific">Albugo laibachii Nc14</name>
    <dbReference type="NCBI Taxonomy" id="890382"/>
    <lineage>
        <taxon>Eukaryota</taxon>
        <taxon>Sar</taxon>
        <taxon>Stramenopiles</taxon>
        <taxon>Oomycota</taxon>
        <taxon>Peronosporomycetes</taxon>
        <taxon>Albuginales</taxon>
        <taxon>Albuginaceae</taxon>
        <taxon>Albugo</taxon>
    </lineage>
</organism>
<name>F0W2E0_9STRA</name>
<protein>
    <submittedName>
        <fullName evidence="2">Uncharacterized protein AlNc14C9G1190</fullName>
    </submittedName>
</protein>
<accession>F0W2E0</accession>
<proteinExistence type="inferred from homology"/>
<dbReference type="HOGENOM" id="CLU_069446_1_0_1"/>
<dbReference type="InterPro" id="IPR028108">
    <property type="entry name" value="DUF4505"/>
</dbReference>
<dbReference type="AlphaFoldDB" id="F0W2E0"/>
<dbReference type="PANTHER" id="PTHR31449:SF3">
    <property type="entry name" value="UPF0598 PROTEIN C8ORF82"/>
    <property type="match status" value="1"/>
</dbReference>